<dbReference type="AlphaFoldDB" id="A0A1G2HHR6"/>
<dbReference type="EMBL" id="MHOK01000009">
    <property type="protein sequence ID" value="OGZ62036.1"/>
    <property type="molecule type" value="Genomic_DNA"/>
</dbReference>
<name>A0A1G2HHR6_9BACT</name>
<organism evidence="1 2">
    <name type="scientific">Candidatus Spechtbacteria bacterium RIFCSPLOWO2_12_FULL_38_22</name>
    <dbReference type="NCBI Taxonomy" id="1802165"/>
    <lineage>
        <taxon>Bacteria</taxon>
        <taxon>Candidatus Spechtiibacteriota</taxon>
    </lineage>
</organism>
<sequence>MDNMADKFRSDKYRKARDGYSRFLNVLCEHCGAKILVYQKDGPGPLKRLYLDRIFAPENLANFQKLSIGNVPNLICQKCKSVLAIPYIYKKEQRKAYRLFVGAVTKKITKV</sequence>
<evidence type="ECO:0000313" key="1">
    <source>
        <dbReference type="EMBL" id="OGZ62036.1"/>
    </source>
</evidence>
<proteinExistence type="predicted"/>
<reference evidence="1 2" key="1">
    <citation type="journal article" date="2016" name="Nat. Commun.">
        <title>Thousands of microbial genomes shed light on interconnected biogeochemical processes in an aquifer system.</title>
        <authorList>
            <person name="Anantharaman K."/>
            <person name="Brown C.T."/>
            <person name="Hug L.A."/>
            <person name="Sharon I."/>
            <person name="Castelle C.J."/>
            <person name="Probst A.J."/>
            <person name="Thomas B.C."/>
            <person name="Singh A."/>
            <person name="Wilkins M.J."/>
            <person name="Karaoz U."/>
            <person name="Brodie E.L."/>
            <person name="Williams K.H."/>
            <person name="Hubbard S.S."/>
            <person name="Banfield J.F."/>
        </authorList>
    </citation>
    <scope>NUCLEOTIDE SEQUENCE [LARGE SCALE GENOMIC DNA]</scope>
</reference>
<evidence type="ECO:0000313" key="2">
    <source>
        <dbReference type="Proteomes" id="UP000176770"/>
    </source>
</evidence>
<dbReference type="Proteomes" id="UP000176770">
    <property type="component" value="Unassembled WGS sequence"/>
</dbReference>
<dbReference type="STRING" id="1802165.A3F94_02290"/>
<protein>
    <submittedName>
        <fullName evidence="1">Uncharacterized protein</fullName>
    </submittedName>
</protein>
<comment type="caution">
    <text evidence="1">The sequence shown here is derived from an EMBL/GenBank/DDBJ whole genome shotgun (WGS) entry which is preliminary data.</text>
</comment>
<gene>
    <name evidence="1" type="ORF">A3F94_02290</name>
</gene>
<accession>A0A1G2HHR6</accession>